<dbReference type="Gene3D" id="3.10.450.50">
    <property type="match status" value="1"/>
</dbReference>
<dbReference type="AlphaFoldDB" id="A0A644SZU5"/>
<comment type="caution">
    <text evidence="1">The sequence shown here is derived from an EMBL/GenBank/DDBJ whole genome shotgun (WGS) entry which is preliminary data.</text>
</comment>
<name>A0A644SZU5_9ZZZZ</name>
<dbReference type="EMBL" id="VSSQ01000011">
    <property type="protein sequence ID" value="MPL60165.1"/>
    <property type="molecule type" value="Genomic_DNA"/>
</dbReference>
<organism evidence="1">
    <name type="scientific">bioreactor metagenome</name>
    <dbReference type="NCBI Taxonomy" id="1076179"/>
    <lineage>
        <taxon>unclassified sequences</taxon>
        <taxon>metagenomes</taxon>
        <taxon>ecological metagenomes</taxon>
    </lineage>
</organism>
<reference evidence="1" key="1">
    <citation type="submission" date="2019-08" db="EMBL/GenBank/DDBJ databases">
        <authorList>
            <person name="Kucharzyk K."/>
            <person name="Murdoch R.W."/>
            <person name="Higgins S."/>
            <person name="Loffler F."/>
        </authorList>
    </citation>
    <scope>NUCLEOTIDE SEQUENCE</scope>
</reference>
<evidence type="ECO:0000313" key="1">
    <source>
        <dbReference type="EMBL" id="MPL60165.1"/>
    </source>
</evidence>
<protein>
    <recommendedName>
        <fullName evidence="2">DUF3828 domain-containing protein</fullName>
    </recommendedName>
</protein>
<sequence>MKKFLLVCISLVISLLQPCLQSAHAQDVESFVRDFYKWYLKQSLSFVKQPQPLFEKLPVFDQDIFKYVCRCTAKRVQFDYNRGVGGNGADYYIKGQDVVKEQLEDFKIGGSIDVSDNLRLVSVSMRKEYSPYIVVYVEKTNGSMCISKVEDSPGPNFRAPVY</sequence>
<accession>A0A644SZU5</accession>
<evidence type="ECO:0008006" key="2">
    <source>
        <dbReference type="Google" id="ProtNLM"/>
    </source>
</evidence>
<proteinExistence type="predicted"/>
<gene>
    <name evidence="1" type="ORF">SDC9_05722</name>
</gene>